<accession>A0ABN7B7Z6</accession>
<proteinExistence type="predicted"/>
<evidence type="ECO:0000313" key="3">
    <source>
        <dbReference type="Proteomes" id="UP001307889"/>
    </source>
</evidence>
<evidence type="ECO:0000313" key="2">
    <source>
        <dbReference type="EMBL" id="BES99764.1"/>
    </source>
</evidence>
<protein>
    <submittedName>
        <fullName evidence="2">Uncharacterized protein</fullName>
    </submittedName>
</protein>
<feature type="region of interest" description="Disordered" evidence="1">
    <location>
        <begin position="1"/>
        <end position="27"/>
    </location>
</feature>
<name>A0ABN7B7Z6_9HEMI</name>
<evidence type="ECO:0000256" key="1">
    <source>
        <dbReference type="SAM" id="MobiDB-lite"/>
    </source>
</evidence>
<sequence length="95" mass="10776">MRSDNFQGDKRRPQDPAEGPRAASRISAPDSAFRPYLCTPYRFERLDSLLLAAPKCRPVGNVLILYYRPHVSADRFERLDSLLSAAPKCRPVRTS</sequence>
<dbReference type="EMBL" id="AP028919">
    <property type="protein sequence ID" value="BES99764.1"/>
    <property type="molecule type" value="Genomic_DNA"/>
</dbReference>
<organism evidence="2 3">
    <name type="scientific">Nesidiocoris tenuis</name>
    <dbReference type="NCBI Taxonomy" id="355587"/>
    <lineage>
        <taxon>Eukaryota</taxon>
        <taxon>Metazoa</taxon>
        <taxon>Ecdysozoa</taxon>
        <taxon>Arthropoda</taxon>
        <taxon>Hexapoda</taxon>
        <taxon>Insecta</taxon>
        <taxon>Pterygota</taxon>
        <taxon>Neoptera</taxon>
        <taxon>Paraneoptera</taxon>
        <taxon>Hemiptera</taxon>
        <taxon>Heteroptera</taxon>
        <taxon>Panheteroptera</taxon>
        <taxon>Cimicomorpha</taxon>
        <taxon>Miridae</taxon>
        <taxon>Dicyphina</taxon>
        <taxon>Nesidiocoris</taxon>
    </lineage>
</organism>
<reference evidence="2 3" key="1">
    <citation type="submission" date="2023-09" db="EMBL/GenBank/DDBJ databases">
        <title>Nesidiocoris tenuis whole genome shotgun sequence.</title>
        <authorList>
            <person name="Shibata T."/>
            <person name="Shimoda M."/>
            <person name="Kobayashi T."/>
            <person name="Uehara T."/>
        </authorList>
    </citation>
    <scope>NUCLEOTIDE SEQUENCE [LARGE SCALE GENOMIC DNA]</scope>
    <source>
        <strain evidence="2 3">Japan</strain>
    </source>
</reference>
<keyword evidence="3" id="KW-1185">Reference proteome</keyword>
<gene>
    <name evidence="2" type="ORF">NTJ_12581</name>
</gene>
<feature type="compositionally biased region" description="Basic and acidic residues" evidence="1">
    <location>
        <begin position="1"/>
        <end position="15"/>
    </location>
</feature>
<dbReference type="Proteomes" id="UP001307889">
    <property type="component" value="Chromosome 11"/>
</dbReference>